<reference evidence="4 5" key="4">
    <citation type="journal article" date="2020" name="Sci. Rep.">
        <title>beta-carboline chemical signals induce reveromycin production through a LuxR family regulator in Streptomyces sp. SN-593.</title>
        <authorList>
            <person name="Panthee S."/>
            <person name="Kito N."/>
            <person name="Hayashi T."/>
            <person name="Shimizu T."/>
            <person name="Ishikawa J."/>
            <person name="Hamamoto H."/>
            <person name="Osada H."/>
            <person name="Takahashi S."/>
        </authorList>
    </citation>
    <scope>NUCLEOTIDE SEQUENCE [LARGE SCALE GENOMIC DNA]</scope>
    <source>
        <strain evidence="4 5">SN-593</strain>
    </source>
</reference>
<dbReference type="EMBL" id="AP018365">
    <property type="protein sequence ID" value="BBA95320.1"/>
    <property type="molecule type" value="Genomic_DNA"/>
</dbReference>
<evidence type="ECO:0000313" key="5">
    <source>
        <dbReference type="Proteomes" id="UP000595703"/>
    </source>
</evidence>
<dbReference type="Proteomes" id="UP000595703">
    <property type="component" value="Chromosome"/>
</dbReference>
<organism evidence="4 5">
    <name type="scientific">Actinacidiphila reveromycinica</name>
    <dbReference type="NCBI Taxonomy" id="659352"/>
    <lineage>
        <taxon>Bacteria</taxon>
        <taxon>Bacillati</taxon>
        <taxon>Actinomycetota</taxon>
        <taxon>Actinomycetes</taxon>
        <taxon>Kitasatosporales</taxon>
        <taxon>Streptomycetaceae</taxon>
        <taxon>Actinacidiphila</taxon>
    </lineage>
</organism>
<reference evidence="4 5" key="2">
    <citation type="journal article" date="2011" name="J. Antibiot.">
        <title>Furaquinocins I and J: novel polyketide isoprenoid hybrid compounds from Streptomyces reveromyceticus SN-593.</title>
        <authorList>
            <person name="Panthee S."/>
            <person name="Takahashi S."/>
            <person name="Takagi H."/>
            <person name="Nogawa T."/>
            <person name="Oowada E."/>
            <person name="Uramoto M."/>
            <person name="Osada H."/>
        </authorList>
    </citation>
    <scope>NUCLEOTIDE SEQUENCE [LARGE SCALE GENOMIC DNA]</scope>
    <source>
        <strain evidence="4 5">SN-593</strain>
    </source>
</reference>
<keyword evidence="2" id="KW-1133">Transmembrane helix</keyword>
<protein>
    <recommendedName>
        <fullName evidence="3">DUF58 domain-containing protein</fullName>
    </recommendedName>
</protein>
<dbReference type="PANTHER" id="PTHR33608:SF14">
    <property type="entry name" value="POSSIBLE CONSERVED SECRETED PROTEIN"/>
    <property type="match status" value="1"/>
</dbReference>
<dbReference type="AlphaFoldDB" id="A0A7U3UMK7"/>
<keyword evidence="5" id="KW-1185">Reference proteome</keyword>
<evidence type="ECO:0000256" key="2">
    <source>
        <dbReference type="SAM" id="Phobius"/>
    </source>
</evidence>
<feature type="domain" description="DUF58" evidence="3">
    <location>
        <begin position="246"/>
        <end position="352"/>
    </location>
</feature>
<evidence type="ECO:0000259" key="3">
    <source>
        <dbReference type="Pfam" id="PF01882"/>
    </source>
</evidence>
<proteinExistence type="predicted"/>
<keyword evidence="2" id="KW-0812">Transmembrane</keyword>
<sequence length="473" mass="50259">MTGSPRPAAPDRPAGPGPRADAAARPDPSDRRARAVERALGGRRAAEAGTAQAPPDPPRGWRIGERALGWSTVAAVGLAAALVSGHAWVLALAAVPLTLLALSLPSGPRPRRIETEVTVDVRRCFEGEPVVARIAVAHDGVVGRLDPGVTLGPGVRLDALAVGRGRIELRLVAERWGRWTLGTVDVDVYDGGGVARRTVRVGLGEVEVFPLPVAAGLTPVPVRLPARWGEHTAPVRGEGVEVVGVHPYVRGERQRRINWSATTRRGSVQLHQFAAERAADTVVVLDALGDLRDPVTGSSTLDETFRVAAGLVRAYLRSHDRVGVVAVGGTVRWLRPGGGDGYFYRIVESVLDVRTDLGRRGAGPLRLPPPALPEGALVYVVTPLADQHILDTLHQIRSGAHPMVVVEVPSGDPPVEPGDARAALALRLWRADRQAIRFALTERGIALVAHRPGRTLDLALAPLLRTRLPGGSR</sequence>
<gene>
    <name evidence="4" type="ORF">RVR_137</name>
</gene>
<dbReference type="PANTHER" id="PTHR33608">
    <property type="entry name" value="BLL2464 PROTEIN"/>
    <property type="match status" value="1"/>
</dbReference>
<dbReference type="Pfam" id="PF01882">
    <property type="entry name" value="DUF58"/>
    <property type="match status" value="1"/>
</dbReference>
<feature type="compositionally biased region" description="Pro residues" evidence="1">
    <location>
        <begin position="7"/>
        <end position="16"/>
    </location>
</feature>
<reference evidence="4 5" key="3">
    <citation type="journal article" date="2011" name="Nat. Chem. Biol.">
        <title>Reveromycin A biosynthesis uses RevG and RevJ for stereospecific spiroacetal formation.</title>
        <authorList>
            <person name="Takahashi S."/>
            <person name="Toyoda A."/>
            <person name="Sekiyama Y."/>
            <person name="Takagi H."/>
            <person name="Nogawa T."/>
            <person name="Uramoto M."/>
            <person name="Suzuki R."/>
            <person name="Koshino H."/>
            <person name="Kumano T."/>
            <person name="Panthee S."/>
            <person name="Dairi T."/>
            <person name="Ishikawa J."/>
            <person name="Ikeda H."/>
            <person name="Sakaki Y."/>
            <person name="Osada H."/>
        </authorList>
    </citation>
    <scope>NUCLEOTIDE SEQUENCE [LARGE SCALE GENOMIC DNA]</scope>
    <source>
        <strain evidence="4 5">SN-593</strain>
    </source>
</reference>
<feature type="region of interest" description="Disordered" evidence="1">
    <location>
        <begin position="1"/>
        <end position="60"/>
    </location>
</feature>
<evidence type="ECO:0000256" key="1">
    <source>
        <dbReference type="SAM" id="MobiDB-lite"/>
    </source>
</evidence>
<dbReference type="InterPro" id="IPR002881">
    <property type="entry name" value="DUF58"/>
</dbReference>
<accession>A0A7U3UMK7</accession>
<feature type="transmembrane region" description="Helical" evidence="2">
    <location>
        <begin position="74"/>
        <end position="102"/>
    </location>
</feature>
<dbReference type="RefSeq" id="WP_202231872.1">
    <property type="nucleotide sequence ID" value="NZ_AP018365.1"/>
</dbReference>
<feature type="compositionally biased region" description="Low complexity" evidence="1">
    <location>
        <begin position="38"/>
        <end position="53"/>
    </location>
</feature>
<name>A0A7U3UMK7_9ACTN</name>
<dbReference type="KEGG" id="arev:RVR_137"/>
<evidence type="ECO:0000313" key="4">
    <source>
        <dbReference type="EMBL" id="BBA95320.1"/>
    </source>
</evidence>
<keyword evidence="2" id="KW-0472">Membrane</keyword>
<feature type="compositionally biased region" description="Basic and acidic residues" evidence="1">
    <location>
        <begin position="22"/>
        <end position="37"/>
    </location>
</feature>
<reference evidence="4 5" key="1">
    <citation type="journal article" date="2010" name="J. Bacteriol.">
        <title>Biochemical characterization of a novel indole prenyltransferase from Streptomyces sp. SN-593.</title>
        <authorList>
            <person name="Takahashi S."/>
            <person name="Takagi H."/>
            <person name="Toyoda A."/>
            <person name="Uramoto M."/>
            <person name="Nogawa T."/>
            <person name="Ueki M."/>
            <person name="Sakaki Y."/>
            <person name="Osada H."/>
        </authorList>
    </citation>
    <scope>NUCLEOTIDE SEQUENCE [LARGE SCALE GENOMIC DNA]</scope>
    <source>
        <strain evidence="4 5">SN-593</strain>
    </source>
</reference>